<accession>A0ABN2K2K4</accession>
<protein>
    <submittedName>
        <fullName evidence="1">Uncharacterized protein</fullName>
    </submittedName>
</protein>
<organism evidence="1 2">
    <name type="scientific">Kocuria aegyptia</name>
    <dbReference type="NCBI Taxonomy" id="330943"/>
    <lineage>
        <taxon>Bacteria</taxon>
        <taxon>Bacillati</taxon>
        <taxon>Actinomycetota</taxon>
        <taxon>Actinomycetes</taxon>
        <taxon>Micrococcales</taxon>
        <taxon>Micrococcaceae</taxon>
        <taxon>Kocuria</taxon>
    </lineage>
</organism>
<reference evidence="1 2" key="1">
    <citation type="journal article" date="2019" name="Int. J. Syst. Evol. Microbiol.">
        <title>The Global Catalogue of Microorganisms (GCM) 10K type strain sequencing project: providing services to taxonomists for standard genome sequencing and annotation.</title>
        <authorList>
            <consortium name="The Broad Institute Genomics Platform"/>
            <consortium name="The Broad Institute Genome Sequencing Center for Infectious Disease"/>
            <person name="Wu L."/>
            <person name="Ma J."/>
        </authorList>
    </citation>
    <scope>NUCLEOTIDE SEQUENCE [LARGE SCALE GENOMIC DNA]</scope>
    <source>
        <strain evidence="1 2">JCM 14735</strain>
    </source>
</reference>
<gene>
    <name evidence="1" type="ORF">GCM10009767_02200</name>
</gene>
<keyword evidence="2" id="KW-1185">Reference proteome</keyword>
<dbReference type="RefSeq" id="WP_344119061.1">
    <property type="nucleotide sequence ID" value="NZ_BAAAOA010000005.1"/>
</dbReference>
<proteinExistence type="predicted"/>
<evidence type="ECO:0000313" key="1">
    <source>
        <dbReference type="EMBL" id="GAA1747067.1"/>
    </source>
</evidence>
<dbReference type="Proteomes" id="UP001501204">
    <property type="component" value="Unassembled WGS sequence"/>
</dbReference>
<comment type="caution">
    <text evidence="1">The sequence shown here is derived from an EMBL/GenBank/DDBJ whole genome shotgun (WGS) entry which is preliminary data.</text>
</comment>
<evidence type="ECO:0000313" key="2">
    <source>
        <dbReference type="Proteomes" id="UP001501204"/>
    </source>
</evidence>
<name>A0ABN2K2K4_9MICC</name>
<sequence length="84" mass="9356">MASSLVRVRPQLTVLVTGNDAARHQHACQLCLLRLIGRKPCTCPTTYRLMNQSCRVGDQARPFVQDITDPQCDCPRCGHYPAAM</sequence>
<dbReference type="EMBL" id="BAAAOA010000005">
    <property type="protein sequence ID" value="GAA1747067.1"/>
    <property type="molecule type" value="Genomic_DNA"/>
</dbReference>